<dbReference type="EMBL" id="CAJPDR010000041">
    <property type="protein sequence ID" value="CAF9910229.1"/>
    <property type="molecule type" value="Genomic_DNA"/>
</dbReference>
<keyword evidence="16" id="KW-0137">Centromere</keyword>
<feature type="compositionally biased region" description="Polar residues" evidence="18">
    <location>
        <begin position="132"/>
        <end position="151"/>
    </location>
</feature>
<evidence type="ECO:0000256" key="10">
    <source>
        <dbReference type="ARBA" id="ARBA00022776"/>
    </source>
</evidence>
<feature type="region of interest" description="Disordered" evidence="18">
    <location>
        <begin position="132"/>
        <end position="170"/>
    </location>
</feature>
<dbReference type="Pfam" id="PF08654">
    <property type="entry name" value="DASH_Dad2"/>
    <property type="match status" value="1"/>
</dbReference>
<keyword evidence="6" id="KW-0158">Chromosome</keyword>
<evidence type="ECO:0000256" key="7">
    <source>
        <dbReference type="ARBA" id="ARBA00022490"/>
    </source>
</evidence>
<dbReference type="InterPro" id="IPR013963">
    <property type="entry name" value="DASH_Dad2"/>
</dbReference>
<keyword evidence="8" id="KW-0132">Cell division</keyword>
<comment type="similarity">
    <text evidence="4">Belongs to the DASH complex DAD2 family.</text>
</comment>
<keyword evidence="9" id="KW-0493">Microtubule</keyword>
<keyword evidence="7" id="KW-0963">Cytoplasm</keyword>
<evidence type="ECO:0000256" key="3">
    <source>
        <dbReference type="ARBA" id="ARBA00004629"/>
    </source>
</evidence>
<evidence type="ECO:0000256" key="9">
    <source>
        <dbReference type="ARBA" id="ARBA00022701"/>
    </source>
</evidence>
<keyword evidence="10" id="KW-0498">Mitosis</keyword>
<keyword evidence="12" id="KW-0995">Kinetochore</keyword>
<name>A0A8H3ERS6_9LECA</name>
<evidence type="ECO:0000256" key="5">
    <source>
        <dbReference type="ARBA" id="ARBA00020260"/>
    </source>
</evidence>
<comment type="caution">
    <text evidence="19">The sequence shown here is derived from an EMBL/GenBank/DDBJ whole genome shotgun (WGS) entry which is preliminary data.</text>
</comment>
<keyword evidence="15" id="KW-0131">Cell cycle</keyword>
<feature type="compositionally biased region" description="Pro residues" evidence="18">
    <location>
        <begin position="1"/>
        <end position="10"/>
    </location>
</feature>
<dbReference type="AlphaFoldDB" id="A0A8H3ERS6"/>
<accession>A0A8H3ERS6</accession>
<feature type="region of interest" description="Disordered" evidence="18">
    <location>
        <begin position="1"/>
        <end position="35"/>
    </location>
</feature>
<evidence type="ECO:0000256" key="11">
    <source>
        <dbReference type="ARBA" id="ARBA00022829"/>
    </source>
</evidence>
<evidence type="ECO:0000256" key="16">
    <source>
        <dbReference type="ARBA" id="ARBA00023328"/>
    </source>
</evidence>
<dbReference type="Proteomes" id="UP000664203">
    <property type="component" value="Unassembled WGS sequence"/>
</dbReference>
<sequence>MSYQRPPQPKPSLRLPSMGPHDSASTGQSRMLVSRINEKKAELENLKQLRDLSGGFAAQMQALEGKLSTLSEGTEAVAAVLSNWHNVLRAINMASMKVPKPSPTEDEEKLGDNSEIPLPQTLVRIPIESQTEVLQAQNGTGKNSEGWNHATTPEGLAKGAHADSDSHASI</sequence>
<evidence type="ECO:0000256" key="8">
    <source>
        <dbReference type="ARBA" id="ARBA00022618"/>
    </source>
</evidence>
<dbReference type="PANTHER" id="PTHR28036">
    <property type="entry name" value="DASH COMPLEX SUBUNIT DAD2"/>
    <property type="match status" value="1"/>
</dbReference>
<keyword evidence="20" id="KW-1185">Reference proteome</keyword>
<dbReference type="GO" id="GO:0044732">
    <property type="term" value="C:mitotic spindle pole body"/>
    <property type="evidence" value="ECO:0007669"/>
    <property type="project" value="TreeGrafter"/>
</dbReference>
<evidence type="ECO:0000256" key="4">
    <source>
        <dbReference type="ARBA" id="ARBA00005501"/>
    </source>
</evidence>
<dbReference type="GO" id="GO:0000278">
    <property type="term" value="P:mitotic cell cycle"/>
    <property type="evidence" value="ECO:0007669"/>
    <property type="project" value="InterPro"/>
</dbReference>
<evidence type="ECO:0000313" key="19">
    <source>
        <dbReference type="EMBL" id="CAF9910229.1"/>
    </source>
</evidence>
<evidence type="ECO:0000256" key="2">
    <source>
        <dbReference type="ARBA" id="ARBA00004186"/>
    </source>
</evidence>
<dbReference type="GO" id="GO:0005874">
    <property type="term" value="C:microtubule"/>
    <property type="evidence" value="ECO:0007669"/>
    <property type="project" value="UniProtKB-KW"/>
</dbReference>
<organism evidence="19 20">
    <name type="scientific">Alectoria fallacina</name>
    <dbReference type="NCBI Taxonomy" id="1903189"/>
    <lineage>
        <taxon>Eukaryota</taxon>
        <taxon>Fungi</taxon>
        <taxon>Dikarya</taxon>
        <taxon>Ascomycota</taxon>
        <taxon>Pezizomycotina</taxon>
        <taxon>Lecanoromycetes</taxon>
        <taxon>OSLEUM clade</taxon>
        <taxon>Lecanoromycetidae</taxon>
        <taxon>Lecanorales</taxon>
        <taxon>Lecanorineae</taxon>
        <taxon>Parmeliaceae</taxon>
        <taxon>Alectoria</taxon>
    </lineage>
</organism>
<comment type="subcellular location">
    <subcellularLocation>
        <location evidence="3">Chromosome</location>
        <location evidence="3">Centromere</location>
        <location evidence="3">Kinetochore</location>
    </subcellularLocation>
    <subcellularLocation>
        <location evidence="2">Cytoplasm</location>
        <location evidence="2">Cytoskeleton</location>
        <location evidence="2">Spindle</location>
    </subcellularLocation>
    <subcellularLocation>
        <location evidence="1">Nucleus</location>
    </subcellularLocation>
</comment>
<dbReference type="GO" id="GO:1990023">
    <property type="term" value="C:mitotic spindle midzone"/>
    <property type="evidence" value="ECO:0007669"/>
    <property type="project" value="TreeGrafter"/>
</dbReference>
<gene>
    <name evidence="19" type="ORF">ALECFALPRED_006428</name>
</gene>
<dbReference type="GO" id="GO:0042729">
    <property type="term" value="C:DASH complex"/>
    <property type="evidence" value="ECO:0007669"/>
    <property type="project" value="InterPro"/>
</dbReference>
<reference evidence="19" key="1">
    <citation type="submission" date="2021-03" db="EMBL/GenBank/DDBJ databases">
        <authorList>
            <person name="Tagirdzhanova G."/>
        </authorList>
    </citation>
    <scope>NUCLEOTIDE SEQUENCE</scope>
</reference>
<dbReference type="OrthoDB" id="3230169at2759"/>
<evidence type="ECO:0000256" key="6">
    <source>
        <dbReference type="ARBA" id="ARBA00022454"/>
    </source>
</evidence>
<evidence type="ECO:0000256" key="18">
    <source>
        <dbReference type="SAM" id="MobiDB-lite"/>
    </source>
</evidence>
<keyword evidence="13" id="KW-0206">Cytoskeleton</keyword>
<dbReference type="GO" id="GO:0008608">
    <property type="term" value="P:attachment of spindle microtubules to kinetochore"/>
    <property type="evidence" value="ECO:0007669"/>
    <property type="project" value="TreeGrafter"/>
</dbReference>
<evidence type="ECO:0000256" key="17">
    <source>
        <dbReference type="ARBA" id="ARBA00030568"/>
    </source>
</evidence>
<feature type="compositionally biased region" description="Basic and acidic residues" evidence="18">
    <location>
        <begin position="160"/>
        <end position="170"/>
    </location>
</feature>
<evidence type="ECO:0000313" key="20">
    <source>
        <dbReference type="Proteomes" id="UP000664203"/>
    </source>
</evidence>
<proteinExistence type="inferred from homology"/>
<dbReference type="GO" id="GO:0051301">
    <property type="term" value="P:cell division"/>
    <property type="evidence" value="ECO:0007669"/>
    <property type="project" value="UniProtKB-KW"/>
</dbReference>
<evidence type="ECO:0000256" key="1">
    <source>
        <dbReference type="ARBA" id="ARBA00004123"/>
    </source>
</evidence>
<keyword evidence="11" id="KW-0159">Chromosome partition</keyword>
<evidence type="ECO:0000256" key="12">
    <source>
        <dbReference type="ARBA" id="ARBA00022838"/>
    </source>
</evidence>
<protein>
    <recommendedName>
        <fullName evidence="5">DASH complex subunit DAD2</fullName>
    </recommendedName>
    <alternativeName>
        <fullName evidence="17">Outer kinetochore protein DAD2</fullName>
    </alternativeName>
</protein>
<evidence type="ECO:0000256" key="15">
    <source>
        <dbReference type="ARBA" id="ARBA00023306"/>
    </source>
</evidence>
<evidence type="ECO:0000256" key="14">
    <source>
        <dbReference type="ARBA" id="ARBA00023242"/>
    </source>
</evidence>
<keyword evidence="14" id="KW-0539">Nucleus</keyword>
<evidence type="ECO:0000256" key="13">
    <source>
        <dbReference type="ARBA" id="ARBA00023212"/>
    </source>
</evidence>
<dbReference type="PANTHER" id="PTHR28036:SF1">
    <property type="entry name" value="DASH COMPLEX SUBUNIT DAD2"/>
    <property type="match status" value="1"/>
</dbReference>